<sequence>MGGKLSQTLPDPAAVPLFRQAAIPVVIVTGFLGSGKTTLIRDLLTNGGLTDTAIIVSEFGEIGLDHLIVREVGDQIVLLENGCLCCGQSGDLAQALRMLLEESERGGIPPFARVVIETSGLADPLPILQTFLADPLRFSRYRPASIVTVVDAVLGVGILASHDTARRQLALADHVIVTKLDLPAADLRGTTAAISGLTDTGMFHSGRDTLPWQEFFATIPSGIGNVSMEGLQPHSQLYHTRSARIETDLDPVHLSRWIARLTGQHGTEVLRVKGLLPIVGEERPVILQMSRHLVHQHQRLTEWPEARRQGFVTIICDGATPDLPAHLINALDLVCH</sequence>
<dbReference type="SUPFAM" id="SSF90002">
    <property type="entry name" value="Hypothetical protein YjiA, C-terminal domain"/>
    <property type="match status" value="1"/>
</dbReference>
<organism evidence="9 10">
    <name type="scientific">Dongia mobilis</name>
    <dbReference type="NCBI Taxonomy" id="578943"/>
    <lineage>
        <taxon>Bacteria</taxon>
        <taxon>Pseudomonadati</taxon>
        <taxon>Pseudomonadota</taxon>
        <taxon>Alphaproteobacteria</taxon>
        <taxon>Rhodospirillales</taxon>
        <taxon>Dongiaceae</taxon>
        <taxon>Dongia</taxon>
    </lineage>
</organism>
<gene>
    <name evidence="9" type="ORF">A8950_3479</name>
</gene>
<protein>
    <submittedName>
        <fullName evidence="9">G3E family GTPase</fullName>
    </submittedName>
</protein>
<evidence type="ECO:0000313" key="10">
    <source>
        <dbReference type="Proteomes" id="UP000295783"/>
    </source>
</evidence>
<dbReference type="OrthoDB" id="9808822at2"/>
<feature type="domain" description="CobW C-terminal" evidence="8">
    <location>
        <begin position="242"/>
        <end position="317"/>
    </location>
</feature>
<dbReference type="Gene3D" id="3.30.1220.10">
    <property type="entry name" value="CobW-like, C-terminal domain"/>
    <property type="match status" value="1"/>
</dbReference>
<keyword evidence="1" id="KW-0547">Nucleotide-binding</keyword>
<keyword evidence="10" id="KW-1185">Reference proteome</keyword>
<dbReference type="PANTHER" id="PTHR13748:SF62">
    <property type="entry name" value="COBW DOMAIN-CONTAINING PROTEIN"/>
    <property type="match status" value="1"/>
</dbReference>
<feature type="domain" description="CobW/HypB/UreG nucleotide-binding" evidence="7">
    <location>
        <begin position="24"/>
        <end position="186"/>
    </location>
</feature>
<evidence type="ECO:0000256" key="1">
    <source>
        <dbReference type="ARBA" id="ARBA00022741"/>
    </source>
</evidence>
<evidence type="ECO:0000256" key="4">
    <source>
        <dbReference type="ARBA" id="ARBA00034320"/>
    </source>
</evidence>
<evidence type="ECO:0000313" key="9">
    <source>
        <dbReference type="EMBL" id="TDQ78431.1"/>
    </source>
</evidence>
<evidence type="ECO:0000256" key="3">
    <source>
        <dbReference type="ARBA" id="ARBA00023186"/>
    </source>
</evidence>
<dbReference type="InterPro" id="IPR036627">
    <property type="entry name" value="CobW-likC_sf"/>
</dbReference>
<evidence type="ECO:0000256" key="5">
    <source>
        <dbReference type="ARBA" id="ARBA00045658"/>
    </source>
</evidence>
<comment type="function">
    <text evidence="5">Zinc chaperone that directly transfers zinc cofactor to target proteins, thereby activating them. Zinc is transferred from the CXCC motif in the GTPase domain to the zinc binding site in target proteins in a process requiring GTP hydrolysis.</text>
</comment>
<comment type="catalytic activity">
    <reaction evidence="6">
        <text>GTP + H2O = GDP + phosphate + H(+)</text>
        <dbReference type="Rhea" id="RHEA:19669"/>
        <dbReference type="ChEBI" id="CHEBI:15377"/>
        <dbReference type="ChEBI" id="CHEBI:15378"/>
        <dbReference type="ChEBI" id="CHEBI:37565"/>
        <dbReference type="ChEBI" id="CHEBI:43474"/>
        <dbReference type="ChEBI" id="CHEBI:58189"/>
    </reaction>
    <physiologicalReaction direction="left-to-right" evidence="6">
        <dbReference type="Rhea" id="RHEA:19670"/>
    </physiologicalReaction>
</comment>
<dbReference type="InterPro" id="IPR011629">
    <property type="entry name" value="CobW-like_C"/>
</dbReference>
<proteinExistence type="inferred from homology"/>
<dbReference type="InterPro" id="IPR003495">
    <property type="entry name" value="CobW/HypB/UreG_nucleotide-bd"/>
</dbReference>
<dbReference type="Pfam" id="PF02492">
    <property type="entry name" value="cobW"/>
    <property type="match status" value="1"/>
</dbReference>
<dbReference type="PANTHER" id="PTHR13748">
    <property type="entry name" value="COBW-RELATED"/>
    <property type="match status" value="1"/>
</dbReference>
<dbReference type="SUPFAM" id="SSF52540">
    <property type="entry name" value="P-loop containing nucleoside triphosphate hydrolases"/>
    <property type="match status" value="1"/>
</dbReference>
<reference evidence="9 10" key="1">
    <citation type="submission" date="2019-03" db="EMBL/GenBank/DDBJ databases">
        <title>Genomic Encyclopedia of Type Strains, Phase III (KMG-III): the genomes of soil and plant-associated and newly described type strains.</title>
        <authorList>
            <person name="Whitman W."/>
        </authorList>
    </citation>
    <scope>NUCLEOTIDE SEQUENCE [LARGE SCALE GENOMIC DNA]</scope>
    <source>
        <strain evidence="9 10">CGMCC 1.7660</strain>
    </source>
</reference>
<dbReference type="GO" id="GO:0000166">
    <property type="term" value="F:nucleotide binding"/>
    <property type="evidence" value="ECO:0007669"/>
    <property type="project" value="UniProtKB-KW"/>
</dbReference>
<dbReference type="CDD" id="cd03112">
    <property type="entry name" value="CobW-like"/>
    <property type="match status" value="1"/>
</dbReference>
<keyword evidence="2" id="KW-0378">Hydrolase</keyword>
<dbReference type="Pfam" id="PF07683">
    <property type="entry name" value="CobW_C"/>
    <property type="match status" value="1"/>
</dbReference>
<dbReference type="Proteomes" id="UP000295783">
    <property type="component" value="Unassembled WGS sequence"/>
</dbReference>
<evidence type="ECO:0000256" key="6">
    <source>
        <dbReference type="ARBA" id="ARBA00049117"/>
    </source>
</evidence>
<dbReference type="EMBL" id="SNYW01000013">
    <property type="protein sequence ID" value="TDQ78431.1"/>
    <property type="molecule type" value="Genomic_DNA"/>
</dbReference>
<dbReference type="InterPro" id="IPR027417">
    <property type="entry name" value="P-loop_NTPase"/>
</dbReference>
<evidence type="ECO:0000256" key="2">
    <source>
        <dbReference type="ARBA" id="ARBA00022801"/>
    </source>
</evidence>
<keyword evidence="3" id="KW-0143">Chaperone</keyword>
<dbReference type="GO" id="GO:0016787">
    <property type="term" value="F:hydrolase activity"/>
    <property type="evidence" value="ECO:0007669"/>
    <property type="project" value="UniProtKB-KW"/>
</dbReference>
<dbReference type="GO" id="GO:0005737">
    <property type="term" value="C:cytoplasm"/>
    <property type="evidence" value="ECO:0007669"/>
    <property type="project" value="TreeGrafter"/>
</dbReference>
<dbReference type="Gene3D" id="3.40.50.300">
    <property type="entry name" value="P-loop containing nucleotide triphosphate hydrolases"/>
    <property type="match status" value="1"/>
</dbReference>
<name>A0A4V3DDV9_9PROT</name>
<comment type="caution">
    <text evidence="9">The sequence shown here is derived from an EMBL/GenBank/DDBJ whole genome shotgun (WGS) entry which is preliminary data.</text>
</comment>
<dbReference type="AlphaFoldDB" id="A0A4V3DDV9"/>
<evidence type="ECO:0000259" key="7">
    <source>
        <dbReference type="Pfam" id="PF02492"/>
    </source>
</evidence>
<accession>A0A4V3DDV9</accession>
<comment type="similarity">
    <text evidence="4">Belongs to the SIMIBI class G3E GTPase family. ZNG1 subfamily.</text>
</comment>
<dbReference type="InterPro" id="IPR051316">
    <property type="entry name" value="Zinc-reg_GTPase_activator"/>
</dbReference>
<evidence type="ECO:0000259" key="8">
    <source>
        <dbReference type="Pfam" id="PF07683"/>
    </source>
</evidence>